<evidence type="ECO:0000256" key="4">
    <source>
        <dbReference type="ARBA" id="ARBA00022842"/>
    </source>
</evidence>
<evidence type="ECO:0000256" key="2">
    <source>
        <dbReference type="ARBA" id="ARBA00022676"/>
    </source>
</evidence>
<keyword evidence="5" id="KW-1133">Transmembrane helix</keyword>
<dbReference type="GO" id="GO:0006488">
    <property type="term" value="P:dolichol-linked oligosaccharide biosynthetic process"/>
    <property type="evidence" value="ECO:0007669"/>
    <property type="project" value="InterPro"/>
</dbReference>
<proteinExistence type="predicted"/>
<dbReference type="AlphaFoldDB" id="A0A182ZZI1"/>
<feature type="transmembrane region" description="Helical" evidence="5">
    <location>
        <begin position="6"/>
        <end position="31"/>
    </location>
</feature>
<keyword evidence="3" id="KW-0479">Metal-binding</keyword>
<dbReference type="PANTHER" id="PTHR10571:SF0">
    <property type="entry name" value="UDP-N-ACETYLGLUCOSAMINE--DOLICHYL-PHOSPHATE N-ACETYLGLUCOSAMINEPHOSPHOTRANSFERASE"/>
    <property type="match status" value="1"/>
</dbReference>
<name>A0A182ZZI1_9TREM</name>
<evidence type="ECO:0000256" key="1">
    <source>
        <dbReference type="ARBA" id="ARBA00004127"/>
    </source>
</evidence>
<sequence length="69" mass="7873">MVDYLLYPASIFVGDTFCYFAGMTLAVVGILGHFSKTLMLFFLPQIVNFVYSLPQLYALVPCPRHRLPR</sequence>
<feature type="transmembrane region" description="Helical" evidence="5">
    <location>
        <begin position="38"/>
        <end position="60"/>
    </location>
</feature>
<reference evidence="6 7" key="2">
    <citation type="submission" date="2018-11" db="EMBL/GenBank/DDBJ databases">
        <authorList>
            <consortium name="Pathogen Informatics"/>
        </authorList>
    </citation>
    <scope>NUCLEOTIDE SEQUENCE [LARGE SCALE GENOMIC DNA]</scope>
    <source>
        <strain evidence="6 7">Egypt</strain>
    </source>
</reference>
<protein>
    <submittedName>
        <fullName evidence="8">GlcNAc-1-P transferase</fullName>
    </submittedName>
</protein>
<dbReference type="PANTHER" id="PTHR10571">
    <property type="entry name" value="UDP-N-ACETYLGLUCOSAMINE--DOLICHYL-PHOSPHATE N-ACETYLGLUCOSAMINEPHOSPHOTRANSFERASE"/>
    <property type="match status" value="1"/>
</dbReference>
<keyword evidence="4" id="KW-0460">Magnesium</keyword>
<keyword evidence="5" id="KW-0812">Transmembrane</keyword>
<keyword evidence="2" id="KW-0808">Transferase</keyword>
<keyword evidence="2" id="KW-0328">Glycosyltransferase</keyword>
<dbReference type="WBParaSite" id="ECPE_0000011501-mRNA-1">
    <property type="protein sequence ID" value="ECPE_0000011501-mRNA-1"/>
    <property type="gene ID" value="ECPE_0000011501"/>
</dbReference>
<dbReference type="GO" id="GO:0003975">
    <property type="term" value="F:UDP-N-acetylglucosamine-dolichyl-phosphate N-acetylglucosaminephosphotransferase activity"/>
    <property type="evidence" value="ECO:0007669"/>
    <property type="project" value="InterPro"/>
</dbReference>
<evidence type="ECO:0000256" key="5">
    <source>
        <dbReference type="SAM" id="Phobius"/>
    </source>
</evidence>
<organism evidence="8">
    <name type="scientific">Echinostoma caproni</name>
    <dbReference type="NCBI Taxonomy" id="27848"/>
    <lineage>
        <taxon>Eukaryota</taxon>
        <taxon>Metazoa</taxon>
        <taxon>Spiralia</taxon>
        <taxon>Lophotrochozoa</taxon>
        <taxon>Platyhelminthes</taxon>
        <taxon>Trematoda</taxon>
        <taxon>Digenea</taxon>
        <taxon>Plagiorchiida</taxon>
        <taxon>Echinostomata</taxon>
        <taxon>Echinostomatoidea</taxon>
        <taxon>Echinostomatidae</taxon>
        <taxon>Echinostoma</taxon>
    </lineage>
</organism>
<dbReference type="EMBL" id="UZAN01000314">
    <property type="protein sequence ID" value="VDP18948.1"/>
    <property type="molecule type" value="Genomic_DNA"/>
</dbReference>
<evidence type="ECO:0000313" key="8">
    <source>
        <dbReference type="WBParaSite" id="ECPE_0000011501-mRNA-1"/>
    </source>
</evidence>
<dbReference type="Proteomes" id="UP000272942">
    <property type="component" value="Unassembled WGS sequence"/>
</dbReference>
<dbReference type="GO" id="GO:0012505">
    <property type="term" value="C:endomembrane system"/>
    <property type="evidence" value="ECO:0007669"/>
    <property type="project" value="UniProtKB-SubCell"/>
</dbReference>
<keyword evidence="5" id="KW-0472">Membrane</keyword>
<gene>
    <name evidence="6" type="ORF">ECPE_LOCUS116</name>
</gene>
<keyword evidence="7" id="KW-1185">Reference proteome</keyword>
<dbReference type="OrthoDB" id="10262326at2759"/>
<reference evidence="8" key="1">
    <citation type="submission" date="2016-06" db="UniProtKB">
        <authorList>
            <consortium name="WormBaseParasite"/>
        </authorList>
    </citation>
    <scope>IDENTIFICATION</scope>
</reference>
<dbReference type="GO" id="GO:0046872">
    <property type="term" value="F:metal ion binding"/>
    <property type="evidence" value="ECO:0007669"/>
    <property type="project" value="UniProtKB-KW"/>
</dbReference>
<dbReference type="GO" id="GO:0016020">
    <property type="term" value="C:membrane"/>
    <property type="evidence" value="ECO:0007669"/>
    <property type="project" value="TreeGrafter"/>
</dbReference>
<evidence type="ECO:0000313" key="7">
    <source>
        <dbReference type="Proteomes" id="UP000272942"/>
    </source>
</evidence>
<evidence type="ECO:0000313" key="6">
    <source>
        <dbReference type="EMBL" id="VDP18948.1"/>
    </source>
</evidence>
<evidence type="ECO:0000256" key="3">
    <source>
        <dbReference type="ARBA" id="ARBA00022723"/>
    </source>
</evidence>
<dbReference type="GO" id="GO:0016757">
    <property type="term" value="F:glycosyltransferase activity"/>
    <property type="evidence" value="ECO:0007669"/>
    <property type="project" value="UniProtKB-KW"/>
</dbReference>
<dbReference type="UniPathway" id="UPA00378"/>
<comment type="subcellular location">
    <subcellularLocation>
        <location evidence="1">Endomembrane system</location>
        <topology evidence="1">Multi-pass membrane protein</topology>
    </subcellularLocation>
</comment>
<accession>A0A182ZZI1</accession>
<dbReference type="InterPro" id="IPR033895">
    <property type="entry name" value="GPT"/>
</dbReference>